<evidence type="ECO:0000313" key="1">
    <source>
        <dbReference type="EMBL" id="SIO09093.1"/>
    </source>
</evidence>
<dbReference type="Proteomes" id="UP000184694">
    <property type="component" value="Unassembled WGS sequence"/>
</dbReference>
<dbReference type="AlphaFoldDB" id="A0A1N6GNI2"/>
<organism evidence="1 2">
    <name type="scientific">Halodesulfovibrio marinisediminis DSM 17456</name>
    <dbReference type="NCBI Taxonomy" id="1121457"/>
    <lineage>
        <taxon>Bacteria</taxon>
        <taxon>Pseudomonadati</taxon>
        <taxon>Thermodesulfobacteriota</taxon>
        <taxon>Desulfovibrionia</taxon>
        <taxon>Desulfovibrionales</taxon>
        <taxon>Desulfovibrionaceae</taxon>
        <taxon>Halodesulfovibrio</taxon>
    </lineage>
</organism>
<name>A0A1N6GNI2_9BACT</name>
<dbReference type="InterPro" id="IPR005358">
    <property type="entry name" value="Puta_zinc/iron-chelating_dom"/>
</dbReference>
<reference evidence="2" key="1">
    <citation type="submission" date="2016-11" db="EMBL/GenBank/DDBJ databases">
        <authorList>
            <person name="Varghese N."/>
            <person name="Submissions S."/>
        </authorList>
    </citation>
    <scope>NUCLEOTIDE SEQUENCE [LARGE SCALE GENOMIC DNA]</scope>
    <source>
        <strain evidence="2">DSM 17456</strain>
    </source>
</reference>
<proteinExistence type="predicted"/>
<protein>
    <submittedName>
        <fullName evidence="1">Putative zinc-or iron-chelating domain-containing protein</fullName>
    </submittedName>
</protein>
<dbReference type="OrthoDB" id="9780934at2"/>
<accession>A0A1N6GNI2</accession>
<dbReference type="Pfam" id="PF03692">
    <property type="entry name" value="CxxCxxCC"/>
    <property type="match status" value="1"/>
</dbReference>
<dbReference type="RefSeq" id="WP_074216519.1">
    <property type="nucleotide sequence ID" value="NZ_FSRG01000005.1"/>
</dbReference>
<sequence length="225" mass="26106">MGQEIQKECTRCGTCCAKGGPALHKADLELYEKGVFQRKDLMTFRRGELVRDNVTGQLVPLQQELVKITRRNESTWTCCFFNVVDRLCFIYNDRPEECRTLDCWNPDALQEMYEENRVTRFDILGDNNGYAELVRTHEEKCGYEYLGTIYERMKEDPSAKEDFLEAVRFDMAFRKVVQEKAGIPAAEMEFLFGRTLGETVHMFGLRIVETEHGPELETITEKKAS</sequence>
<keyword evidence="2" id="KW-1185">Reference proteome</keyword>
<evidence type="ECO:0000313" key="2">
    <source>
        <dbReference type="Proteomes" id="UP000184694"/>
    </source>
</evidence>
<dbReference type="EMBL" id="FSRG01000005">
    <property type="protein sequence ID" value="SIO09093.1"/>
    <property type="molecule type" value="Genomic_DNA"/>
</dbReference>
<dbReference type="PANTHER" id="PTHR35866">
    <property type="entry name" value="PUTATIVE-RELATED"/>
    <property type="match status" value="1"/>
</dbReference>
<gene>
    <name evidence="1" type="ORF">SAMN02745161_1706</name>
</gene>
<dbReference type="STRING" id="1121457.SAMN02745161_1706"/>
<dbReference type="PANTHER" id="PTHR35866:SF1">
    <property type="entry name" value="YKGJ FAMILY CYSTEINE CLUSTER PROTEIN"/>
    <property type="match status" value="1"/>
</dbReference>